<feature type="compositionally biased region" description="Low complexity" evidence="1">
    <location>
        <begin position="171"/>
        <end position="184"/>
    </location>
</feature>
<protein>
    <submittedName>
        <fullName evidence="3">Uncharacterized protein</fullName>
    </submittedName>
</protein>
<feature type="region of interest" description="Disordered" evidence="1">
    <location>
        <begin position="162"/>
        <end position="192"/>
    </location>
</feature>
<keyword evidence="4" id="KW-1185">Reference proteome</keyword>
<dbReference type="Proteomes" id="UP001063166">
    <property type="component" value="Unassembled WGS sequence"/>
</dbReference>
<dbReference type="AlphaFoldDB" id="A0A9P3PX97"/>
<proteinExistence type="predicted"/>
<dbReference type="EMBL" id="BRPK01000013">
    <property type="protein sequence ID" value="GLB43278.1"/>
    <property type="molecule type" value="Genomic_DNA"/>
</dbReference>
<feature type="signal peptide" evidence="2">
    <location>
        <begin position="1"/>
        <end position="24"/>
    </location>
</feature>
<evidence type="ECO:0000313" key="3">
    <source>
        <dbReference type="EMBL" id="GLB43278.1"/>
    </source>
</evidence>
<evidence type="ECO:0000256" key="2">
    <source>
        <dbReference type="SAM" id="SignalP"/>
    </source>
</evidence>
<name>A0A9P3PX97_LYOSH</name>
<feature type="chain" id="PRO_5040488879" evidence="2">
    <location>
        <begin position="25"/>
        <end position="327"/>
    </location>
</feature>
<accession>A0A9P3PX97</accession>
<keyword evidence="2" id="KW-0732">Signal</keyword>
<reference evidence="3" key="1">
    <citation type="submission" date="2022-07" db="EMBL/GenBank/DDBJ databases">
        <title>The genome of Lyophyllum shimeji provides insight into the initial evolution of ectomycorrhizal fungal genome.</title>
        <authorList>
            <person name="Kobayashi Y."/>
            <person name="Shibata T."/>
            <person name="Hirakawa H."/>
            <person name="Shigenobu S."/>
            <person name="Nishiyama T."/>
            <person name="Yamada A."/>
            <person name="Hasebe M."/>
            <person name="Kawaguchi M."/>
        </authorList>
    </citation>
    <scope>NUCLEOTIDE SEQUENCE</scope>
    <source>
        <strain evidence="3">AT787</strain>
    </source>
</reference>
<organism evidence="3 4">
    <name type="scientific">Lyophyllum shimeji</name>
    <name type="common">Hon-shimeji</name>
    <name type="synonym">Tricholoma shimeji</name>
    <dbReference type="NCBI Taxonomy" id="47721"/>
    <lineage>
        <taxon>Eukaryota</taxon>
        <taxon>Fungi</taxon>
        <taxon>Dikarya</taxon>
        <taxon>Basidiomycota</taxon>
        <taxon>Agaricomycotina</taxon>
        <taxon>Agaricomycetes</taxon>
        <taxon>Agaricomycetidae</taxon>
        <taxon>Agaricales</taxon>
        <taxon>Tricholomatineae</taxon>
        <taxon>Lyophyllaceae</taxon>
        <taxon>Lyophyllum</taxon>
    </lineage>
</organism>
<comment type="caution">
    <text evidence="3">The sequence shown here is derived from an EMBL/GenBank/DDBJ whole genome shotgun (WGS) entry which is preliminary data.</text>
</comment>
<gene>
    <name evidence="3" type="ORF">LshimejAT787_1301790</name>
</gene>
<evidence type="ECO:0000256" key="1">
    <source>
        <dbReference type="SAM" id="MobiDB-lite"/>
    </source>
</evidence>
<evidence type="ECO:0000313" key="4">
    <source>
        <dbReference type="Proteomes" id="UP001063166"/>
    </source>
</evidence>
<dbReference type="OrthoDB" id="10666001at2759"/>
<sequence length="327" mass="33510">MPLHHMFMPTPLLASSLLLSGASASLVYVPAIFVRDLFTTPYNVSSTPGELGLVAVKGNLLERQSCAPGWASCTAAFGCCIAGDNCCSNGGVLLGCCRAGSQCGVNNVGQLVCNAVGGGGTDSCADQGRVPCSHVNNACCPVGTDCTTVNNNIVCAPINSVPPTPQPSPGPTTSNTIVSTSTGPGPQPSPSIDQAELSQLLECQPCGSSQCSFSSAQNLADTTYDVLVGSAVTNCNGGSTSIKSTIGGSLTVGSSWSIGSTIGAELGVLKLESQYTYGQQQSVQLSQTLEIEIEPGKQVRRRPLYYLVLAREAEPPGTSADRLSVPR</sequence>